<accession>A0A3P7P039</accession>
<reference evidence="2 3" key="1">
    <citation type="submission" date="2018-11" db="EMBL/GenBank/DDBJ databases">
        <authorList>
            <consortium name="Pathogen Informatics"/>
        </authorList>
    </citation>
    <scope>NUCLEOTIDE SEQUENCE [LARGE SCALE GENOMIC DNA]</scope>
</reference>
<sequence length="199" mass="21222">MVANMPQQLHVAPNDINCNAATNLGFVGDTSEAPLAVIPESNYEESGTPPQLVEAMVNSQNQIPHVVTGISESMKLQKSLTGGMEANESENLTKTSIADKWLKVPQYADGVGSEINAANQRVQTPNTSYVSAHGGSEQDGTTRSPYYASCGTQERPKGSNMPQKVAGKGDVPLSSFPRKETDVSDSADSYDSIQRADFV</sequence>
<dbReference type="AlphaFoldDB" id="A0A3P7P039"/>
<dbReference type="Proteomes" id="UP000281553">
    <property type="component" value="Unassembled WGS sequence"/>
</dbReference>
<feature type="compositionally biased region" description="Polar residues" evidence="1">
    <location>
        <begin position="118"/>
        <end position="130"/>
    </location>
</feature>
<evidence type="ECO:0000313" key="3">
    <source>
        <dbReference type="Proteomes" id="UP000281553"/>
    </source>
</evidence>
<name>A0A3P7P039_DIBLA</name>
<gene>
    <name evidence="2" type="ORF">DILT_LOCUS7037</name>
</gene>
<evidence type="ECO:0000313" key="2">
    <source>
        <dbReference type="EMBL" id="VDN11206.1"/>
    </source>
</evidence>
<protein>
    <submittedName>
        <fullName evidence="2">Uncharacterized protein</fullName>
    </submittedName>
</protein>
<feature type="region of interest" description="Disordered" evidence="1">
    <location>
        <begin position="118"/>
        <end position="199"/>
    </location>
</feature>
<dbReference type="OrthoDB" id="2373987at2759"/>
<evidence type="ECO:0000256" key="1">
    <source>
        <dbReference type="SAM" id="MobiDB-lite"/>
    </source>
</evidence>
<organism evidence="2 3">
    <name type="scientific">Dibothriocephalus latus</name>
    <name type="common">Fish tapeworm</name>
    <name type="synonym">Diphyllobothrium latum</name>
    <dbReference type="NCBI Taxonomy" id="60516"/>
    <lineage>
        <taxon>Eukaryota</taxon>
        <taxon>Metazoa</taxon>
        <taxon>Spiralia</taxon>
        <taxon>Lophotrochozoa</taxon>
        <taxon>Platyhelminthes</taxon>
        <taxon>Cestoda</taxon>
        <taxon>Eucestoda</taxon>
        <taxon>Diphyllobothriidea</taxon>
        <taxon>Diphyllobothriidae</taxon>
        <taxon>Dibothriocephalus</taxon>
    </lineage>
</organism>
<proteinExistence type="predicted"/>
<dbReference type="EMBL" id="UYRU01050957">
    <property type="protein sequence ID" value="VDN11206.1"/>
    <property type="molecule type" value="Genomic_DNA"/>
</dbReference>
<keyword evidence="3" id="KW-1185">Reference proteome</keyword>